<name>A0ABN2XP21_9ACTN</name>
<evidence type="ECO:0000313" key="1">
    <source>
        <dbReference type="EMBL" id="GAA2114755.1"/>
    </source>
</evidence>
<evidence type="ECO:0000313" key="2">
    <source>
        <dbReference type="Proteomes" id="UP001500575"/>
    </source>
</evidence>
<comment type="caution">
    <text evidence="1">The sequence shown here is derived from an EMBL/GenBank/DDBJ whole genome shotgun (WGS) entry which is preliminary data.</text>
</comment>
<gene>
    <name evidence="1" type="ORF">GCM10009843_03460</name>
</gene>
<organism evidence="1 2">
    <name type="scientific">Nocardioides bigeumensis</name>
    <dbReference type="NCBI Taxonomy" id="433657"/>
    <lineage>
        <taxon>Bacteria</taxon>
        <taxon>Bacillati</taxon>
        <taxon>Actinomycetota</taxon>
        <taxon>Actinomycetes</taxon>
        <taxon>Propionibacteriales</taxon>
        <taxon>Nocardioidaceae</taxon>
        <taxon>Nocardioides</taxon>
    </lineage>
</organism>
<protein>
    <recommendedName>
        <fullName evidence="3">MarR family transcriptional regulator</fullName>
    </recommendedName>
</protein>
<proteinExistence type="predicted"/>
<dbReference type="EMBL" id="BAAAQQ010000002">
    <property type="protein sequence ID" value="GAA2114755.1"/>
    <property type="molecule type" value="Genomic_DNA"/>
</dbReference>
<dbReference type="Pfam" id="PF21863">
    <property type="entry name" value="HTH_67"/>
    <property type="match status" value="1"/>
</dbReference>
<accession>A0ABN2XP21</accession>
<reference evidence="1 2" key="1">
    <citation type="journal article" date="2019" name="Int. J. Syst. Evol. Microbiol.">
        <title>The Global Catalogue of Microorganisms (GCM) 10K type strain sequencing project: providing services to taxonomists for standard genome sequencing and annotation.</title>
        <authorList>
            <consortium name="The Broad Institute Genomics Platform"/>
            <consortium name="The Broad Institute Genome Sequencing Center for Infectious Disease"/>
            <person name="Wu L."/>
            <person name="Ma J."/>
        </authorList>
    </citation>
    <scope>NUCLEOTIDE SEQUENCE [LARGE SCALE GENOMIC DNA]</scope>
    <source>
        <strain evidence="1 2">JCM 16021</strain>
    </source>
</reference>
<dbReference type="InterPro" id="IPR054058">
    <property type="entry name" value="HTH_67"/>
</dbReference>
<evidence type="ECO:0008006" key="3">
    <source>
        <dbReference type="Google" id="ProtNLM"/>
    </source>
</evidence>
<keyword evidence="2" id="KW-1185">Reference proteome</keyword>
<dbReference type="Proteomes" id="UP001500575">
    <property type="component" value="Unassembled WGS sequence"/>
</dbReference>
<sequence>MAGSVARRMFQLLEPVHLVTFYAEEPSAALVELGLRDNYWDGYFAGRAGPLGLVPSEVVHALFYNFADGEVARHIPRVWTVTTPEAAVVARQRGSAAALRRILGDLADSPELANAADLLTTAALGAPTEGRAMYAAHRALPIPDEPVARLWHAGTLLREHRGDGHIAALVTEGVGGAEAHMLHGLSEGTPARKFGRVHHLPAARLDEVVRGLQARGLLDAAEALTDEGRATKARIEAHTDRLAAAPYDALGAADLERLEADLAPIAGRLDAVGSR</sequence>
<dbReference type="NCBIfam" id="NF047719">
    <property type="entry name" value="SCO6745_fam_HTH"/>
    <property type="match status" value="1"/>
</dbReference>